<dbReference type="Gramene" id="LPERR10G00520.1">
    <property type="protein sequence ID" value="LPERR10G00520.1"/>
    <property type="gene ID" value="LPERR10G00520"/>
</dbReference>
<protein>
    <submittedName>
        <fullName evidence="1">Uncharacterized protein</fullName>
    </submittedName>
</protein>
<evidence type="ECO:0000313" key="2">
    <source>
        <dbReference type="Proteomes" id="UP000032180"/>
    </source>
</evidence>
<reference evidence="2" key="2">
    <citation type="submission" date="2013-12" db="EMBL/GenBank/DDBJ databases">
        <authorList>
            <person name="Yu Y."/>
            <person name="Lee S."/>
            <person name="de Baynast K."/>
            <person name="Wissotski M."/>
            <person name="Liu L."/>
            <person name="Talag J."/>
            <person name="Goicoechea J."/>
            <person name="Angelova A."/>
            <person name="Jetty R."/>
            <person name="Kudrna D."/>
            <person name="Golser W."/>
            <person name="Rivera L."/>
            <person name="Zhang J."/>
            <person name="Wing R."/>
        </authorList>
    </citation>
    <scope>NUCLEOTIDE SEQUENCE</scope>
</reference>
<dbReference type="AlphaFoldDB" id="A0A0D9XHC2"/>
<reference evidence="1" key="3">
    <citation type="submission" date="2015-04" db="UniProtKB">
        <authorList>
            <consortium name="EnsemblPlants"/>
        </authorList>
    </citation>
    <scope>IDENTIFICATION</scope>
</reference>
<dbReference type="EnsemblPlants" id="LPERR10G00520.1">
    <property type="protein sequence ID" value="LPERR10G00520.1"/>
    <property type="gene ID" value="LPERR10G00520"/>
</dbReference>
<dbReference type="HOGENOM" id="CLU_2761414_0_0_1"/>
<evidence type="ECO:0000313" key="1">
    <source>
        <dbReference type="EnsemblPlants" id="LPERR10G00520.1"/>
    </source>
</evidence>
<sequence>MVFGKGDYRLYMRNIASVTAHMRSRSQVAYEKIAAMILHGNRSGDGVHTRSRVQVLYKGSIASATAVHTR</sequence>
<name>A0A0D9XHC2_9ORYZ</name>
<accession>A0A0D9XHC2</accession>
<proteinExistence type="predicted"/>
<reference evidence="1 2" key="1">
    <citation type="submission" date="2012-08" db="EMBL/GenBank/DDBJ databases">
        <title>Oryza genome evolution.</title>
        <authorList>
            <person name="Wing R.A."/>
        </authorList>
    </citation>
    <scope>NUCLEOTIDE SEQUENCE</scope>
</reference>
<organism evidence="1 2">
    <name type="scientific">Leersia perrieri</name>
    <dbReference type="NCBI Taxonomy" id="77586"/>
    <lineage>
        <taxon>Eukaryota</taxon>
        <taxon>Viridiplantae</taxon>
        <taxon>Streptophyta</taxon>
        <taxon>Embryophyta</taxon>
        <taxon>Tracheophyta</taxon>
        <taxon>Spermatophyta</taxon>
        <taxon>Magnoliopsida</taxon>
        <taxon>Liliopsida</taxon>
        <taxon>Poales</taxon>
        <taxon>Poaceae</taxon>
        <taxon>BOP clade</taxon>
        <taxon>Oryzoideae</taxon>
        <taxon>Oryzeae</taxon>
        <taxon>Oryzinae</taxon>
        <taxon>Leersia</taxon>
    </lineage>
</organism>
<keyword evidence="2" id="KW-1185">Reference proteome</keyword>
<dbReference type="Proteomes" id="UP000032180">
    <property type="component" value="Chromosome 10"/>
</dbReference>